<dbReference type="GO" id="GO:0005524">
    <property type="term" value="F:ATP binding"/>
    <property type="evidence" value="ECO:0007669"/>
    <property type="project" value="UniProtKB-KW"/>
</dbReference>
<evidence type="ECO:0000256" key="7">
    <source>
        <dbReference type="ARBA" id="ARBA00022840"/>
    </source>
</evidence>
<dbReference type="EMBL" id="JADBEL010000022">
    <property type="protein sequence ID" value="MBE1556145.1"/>
    <property type="molecule type" value="Genomic_DNA"/>
</dbReference>
<dbReference type="InterPro" id="IPR000550">
    <property type="entry name" value="Hppk"/>
</dbReference>
<comment type="pathway">
    <text evidence="2">Cofactor biosynthesis; tetrahydrofolate biosynthesis; 2-amino-4-hydroxy-6-hydroxymethyl-7,8-dihydropteridine diphosphate from 7,8-dihydroneopterin triphosphate: step 4/4.</text>
</comment>
<evidence type="ECO:0000256" key="1">
    <source>
        <dbReference type="ARBA" id="ARBA00000198"/>
    </source>
</evidence>
<evidence type="ECO:0000256" key="3">
    <source>
        <dbReference type="ARBA" id="ARBA00013253"/>
    </source>
</evidence>
<dbReference type="Pfam" id="PF01288">
    <property type="entry name" value="HPPK"/>
    <property type="match status" value="1"/>
</dbReference>
<dbReference type="EC" id="2.7.6.3" evidence="3"/>
<evidence type="ECO:0000313" key="11">
    <source>
        <dbReference type="Proteomes" id="UP000658225"/>
    </source>
</evidence>
<comment type="caution">
    <text evidence="10">The sequence shown here is derived from an EMBL/GenBank/DDBJ whole genome shotgun (WGS) entry which is preliminary data.</text>
</comment>
<evidence type="ECO:0000259" key="9">
    <source>
        <dbReference type="PROSITE" id="PS00794"/>
    </source>
</evidence>
<evidence type="ECO:0000313" key="10">
    <source>
        <dbReference type="EMBL" id="MBE1556145.1"/>
    </source>
</evidence>
<evidence type="ECO:0000256" key="2">
    <source>
        <dbReference type="ARBA" id="ARBA00005051"/>
    </source>
</evidence>
<dbReference type="SUPFAM" id="SSF55083">
    <property type="entry name" value="6-hydroxymethyl-7,8-dihydropterin pyrophosphokinase, HPPK"/>
    <property type="match status" value="1"/>
</dbReference>
<dbReference type="NCBIfam" id="TIGR01498">
    <property type="entry name" value="folK"/>
    <property type="match status" value="1"/>
</dbReference>
<dbReference type="InterPro" id="IPR035907">
    <property type="entry name" value="Hppk_sf"/>
</dbReference>
<reference evidence="10" key="1">
    <citation type="submission" date="2020-10" db="EMBL/GenBank/DDBJ databases">
        <title>Genomic Encyclopedia of Type Strains, Phase IV (KMG-IV): sequencing the most valuable type-strain genomes for metagenomic binning, comparative biology and taxonomic classification.</title>
        <authorList>
            <person name="Goeker M."/>
        </authorList>
    </citation>
    <scope>NUCLEOTIDE SEQUENCE</scope>
    <source>
        <strain evidence="10">DSM 13886</strain>
    </source>
</reference>
<keyword evidence="7" id="KW-0067">ATP-binding</keyword>
<proteinExistence type="predicted"/>
<dbReference type="Proteomes" id="UP000658225">
    <property type="component" value="Unassembled WGS sequence"/>
</dbReference>
<feature type="domain" description="7,8-dihydro-6-hydroxymethylpterin-pyrophosphokinase" evidence="9">
    <location>
        <begin position="88"/>
        <end position="99"/>
    </location>
</feature>
<accession>A0A927MK20</accession>
<dbReference type="PANTHER" id="PTHR43071:SF1">
    <property type="entry name" value="2-AMINO-4-HYDROXY-6-HYDROXYMETHYLDIHYDROPTERIDINE PYROPHOSPHOKINASE"/>
    <property type="match status" value="1"/>
</dbReference>
<dbReference type="Gene3D" id="3.30.70.560">
    <property type="entry name" value="7,8-Dihydro-6-hydroxymethylpterin-pyrophosphokinase HPPK"/>
    <property type="match status" value="1"/>
</dbReference>
<dbReference type="RefSeq" id="WP_192599814.1">
    <property type="nucleotide sequence ID" value="NZ_JADBEL010000022.1"/>
</dbReference>
<dbReference type="GO" id="GO:0003848">
    <property type="term" value="F:2-amino-4-hydroxy-6-hydroxymethyldihydropteridine diphosphokinase activity"/>
    <property type="evidence" value="ECO:0007669"/>
    <property type="project" value="UniProtKB-EC"/>
</dbReference>
<dbReference type="AlphaFoldDB" id="A0A927MK20"/>
<evidence type="ECO:0000256" key="8">
    <source>
        <dbReference type="ARBA" id="ARBA00022909"/>
    </source>
</evidence>
<keyword evidence="5" id="KW-0547">Nucleotide-binding</keyword>
<dbReference type="PANTHER" id="PTHR43071">
    <property type="entry name" value="2-AMINO-4-HYDROXY-6-HYDROXYMETHYLDIHYDROPTERIDINE PYROPHOSPHOKINASE"/>
    <property type="match status" value="1"/>
</dbReference>
<gene>
    <name evidence="10" type="ORF">H4683_003266</name>
</gene>
<evidence type="ECO:0000256" key="6">
    <source>
        <dbReference type="ARBA" id="ARBA00022777"/>
    </source>
</evidence>
<dbReference type="GO" id="GO:0046656">
    <property type="term" value="P:folic acid biosynthetic process"/>
    <property type="evidence" value="ECO:0007669"/>
    <property type="project" value="UniProtKB-KW"/>
</dbReference>
<dbReference type="CDD" id="cd00483">
    <property type="entry name" value="HPPK"/>
    <property type="match status" value="1"/>
</dbReference>
<keyword evidence="8" id="KW-0289">Folate biosynthesis</keyword>
<keyword evidence="11" id="KW-1185">Reference proteome</keyword>
<comment type="catalytic activity">
    <reaction evidence="1">
        <text>6-hydroxymethyl-7,8-dihydropterin + ATP = (7,8-dihydropterin-6-yl)methyl diphosphate + AMP + H(+)</text>
        <dbReference type="Rhea" id="RHEA:11412"/>
        <dbReference type="ChEBI" id="CHEBI:15378"/>
        <dbReference type="ChEBI" id="CHEBI:30616"/>
        <dbReference type="ChEBI" id="CHEBI:44841"/>
        <dbReference type="ChEBI" id="CHEBI:72950"/>
        <dbReference type="ChEBI" id="CHEBI:456215"/>
        <dbReference type="EC" id="2.7.6.3"/>
    </reaction>
</comment>
<protein>
    <recommendedName>
        <fullName evidence="3">2-amino-4-hydroxy-6-hydroxymethyldihydropteridine diphosphokinase</fullName>
        <ecNumber evidence="3">2.7.6.3</ecNumber>
    </recommendedName>
</protein>
<name>A0A927MK20_9BACL</name>
<keyword evidence="6" id="KW-0418">Kinase</keyword>
<evidence type="ECO:0000256" key="5">
    <source>
        <dbReference type="ARBA" id="ARBA00022741"/>
    </source>
</evidence>
<dbReference type="GO" id="GO:0016301">
    <property type="term" value="F:kinase activity"/>
    <property type="evidence" value="ECO:0007669"/>
    <property type="project" value="UniProtKB-KW"/>
</dbReference>
<organism evidence="10 11">
    <name type="scientific">Sporosarcina limicola</name>
    <dbReference type="NCBI Taxonomy" id="34101"/>
    <lineage>
        <taxon>Bacteria</taxon>
        <taxon>Bacillati</taxon>
        <taxon>Bacillota</taxon>
        <taxon>Bacilli</taxon>
        <taxon>Bacillales</taxon>
        <taxon>Caryophanaceae</taxon>
        <taxon>Sporosarcina</taxon>
    </lineage>
</organism>
<sequence length="172" mass="19146">MNLAYISIGSNIGDRLHQLTEAVQALHSQGDITVTSVSSVYETAPVGYVDQADFLNIVLCMETDLSADVLLEICGKIEVQSGRERAIRWGPRTVDLDILLYNNDNIESENLIVPHPRMHERAFVLIPLLEIAPTIAHPETNRFYSEEVAVGDSGVMCWKKIDGIDHFLQLGK</sequence>
<keyword evidence="4 10" id="KW-0808">Transferase</keyword>
<evidence type="ECO:0000256" key="4">
    <source>
        <dbReference type="ARBA" id="ARBA00022679"/>
    </source>
</evidence>
<dbReference type="PROSITE" id="PS00794">
    <property type="entry name" value="HPPK"/>
    <property type="match status" value="1"/>
</dbReference>